<dbReference type="InterPro" id="IPR013328">
    <property type="entry name" value="6PGD_dom2"/>
</dbReference>
<name>A0A0U5FYK6_ASPCI</name>
<evidence type="ECO:0000259" key="5">
    <source>
        <dbReference type="Pfam" id="PF03446"/>
    </source>
</evidence>
<proteinExistence type="inferred from homology"/>
<keyword evidence="8" id="KW-1185">Reference proteome</keyword>
<dbReference type="InterPro" id="IPR006115">
    <property type="entry name" value="6PGDH_NADP-bd"/>
</dbReference>
<protein>
    <submittedName>
        <fullName evidence="7">Uncharacterized protein</fullName>
    </submittedName>
</protein>
<dbReference type="Pfam" id="PF03446">
    <property type="entry name" value="NAD_binding_2"/>
    <property type="match status" value="1"/>
</dbReference>
<dbReference type="Gene3D" id="1.10.1040.10">
    <property type="entry name" value="N-(1-d-carboxylethyl)-l-norvaline Dehydrogenase, domain 2"/>
    <property type="match status" value="1"/>
</dbReference>
<evidence type="ECO:0000313" key="8">
    <source>
        <dbReference type="Proteomes" id="UP000054771"/>
    </source>
</evidence>
<dbReference type="InterPro" id="IPR051265">
    <property type="entry name" value="HIBADH-related_NP60_sf"/>
</dbReference>
<dbReference type="Gene3D" id="3.40.50.720">
    <property type="entry name" value="NAD(P)-binding Rossmann-like Domain"/>
    <property type="match status" value="1"/>
</dbReference>
<dbReference type="GO" id="GO:0050661">
    <property type="term" value="F:NADP binding"/>
    <property type="evidence" value="ECO:0007669"/>
    <property type="project" value="InterPro"/>
</dbReference>
<sequence length="288" mass="30427">MAVGFLGLGVMGLPMACNLARHYPLTVWNRSASKYALLTDTENITVAETPLQVIEASDIIFIMLFDADAIDAVLTNEVKSALRGKTVVNSTSVTVEYSQNLGETIHDVFGGDFLEMPVSGSKIPAEQGHLVGLMAGEVDVAERVRPFLHPLTSAAIYCGPLGSGLKAKYAANTFATILAAGVAETMQFAQALGLELEAFGRVLNASPMASAYSRGKVAKIQDGDWEAQASVGVCCYSARLIEAAAEEAGAGLPLMRTCKGLYQEAMEDGLGEEDMVAVIKTIAKRKSG</sequence>
<reference evidence="8" key="1">
    <citation type="journal article" date="2016" name="Genome Announc.">
        <title>Draft genome sequences of fungus Aspergillus calidoustus.</title>
        <authorList>
            <person name="Horn F."/>
            <person name="Linde J."/>
            <person name="Mattern D.J."/>
            <person name="Walther G."/>
            <person name="Guthke R."/>
            <person name="Scherlach K."/>
            <person name="Martin K."/>
            <person name="Brakhage A.A."/>
            <person name="Petzke L."/>
            <person name="Valiante V."/>
        </authorList>
    </citation>
    <scope>NUCLEOTIDE SEQUENCE [LARGE SCALE GENOMIC DNA]</scope>
    <source>
        <strain evidence="8">SF006504</strain>
    </source>
</reference>
<dbReference type="STRING" id="454130.A0A0U5FYK6"/>
<evidence type="ECO:0000259" key="6">
    <source>
        <dbReference type="Pfam" id="PF14833"/>
    </source>
</evidence>
<keyword evidence="2" id="KW-0560">Oxidoreductase</keyword>
<gene>
    <name evidence="7" type="ORF">ASPCAL04577</name>
</gene>
<dbReference type="PANTHER" id="PTHR43580:SF2">
    <property type="entry name" value="CYTOKINE-LIKE NUCLEAR FACTOR N-PAC"/>
    <property type="match status" value="1"/>
</dbReference>
<dbReference type="InterPro" id="IPR036291">
    <property type="entry name" value="NAD(P)-bd_dom_sf"/>
</dbReference>
<dbReference type="InterPro" id="IPR015815">
    <property type="entry name" value="HIBADH-related"/>
</dbReference>
<evidence type="ECO:0000256" key="4">
    <source>
        <dbReference type="PIRSR" id="PIRSR000103-1"/>
    </source>
</evidence>
<dbReference type="OrthoDB" id="21615at2759"/>
<comment type="similarity">
    <text evidence="1">Belongs to the HIBADH-related family. NP60 subfamily.</text>
</comment>
<dbReference type="InterPro" id="IPR002204">
    <property type="entry name" value="3-OH-isobutyrate_DH-rel_CS"/>
</dbReference>
<feature type="domain" description="6-phosphogluconate dehydrogenase NADP-binding" evidence="5">
    <location>
        <begin position="3"/>
        <end position="157"/>
    </location>
</feature>
<dbReference type="EMBL" id="CDMC01000003">
    <property type="protein sequence ID" value="CEL03422.1"/>
    <property type="molecule type" value="Genomic_DNA"/>
</dbReference>
<organism evidence="7 8">
    <name type="scientific">Aspergillus calidoustus</name>
    <dbReference type="NCBI Taxonomy" id="454130"/>
    <lineage>
        <taxon>Eukaryota</taxon>
        <taxon>Fungi</taxon>
        <taxon>Dikarya</taxon>
        <taxon>Ascomycota</taxon>
        <taxon>Pezizomycotina</taxon>
        <taxon>Eurotiomycetes</taxon>
        <taxon>Eurotiomycetidae</taxon>
        <taxon>Eurotiales</taxon>
        <taxon>Aspergillaceae</taxon>
        <taxon>Aspergillus</taxon>
        <taxon>Aspergillus subgen. Nidulantes</taxon>
    </lineage>
</organism>
<feature type="domain" description="3-hydroxyisobutyrate dehydrogenase-like NAD-binding" evidence="6">
    <location>
        <begin position="162"/>
        <end position="281"/>
    </location>
</feature>
<dbReference type="PIRSF" id="PIRSF000103">
    <property type="entry name" value="HIBADH"/>
    <property type="match status" value="1"/>
</dbReference>
<dbReference type="Proteomes" id="UP000054771">
    <property type="component" value="Unassembled WGS sequence"/>
</dbReference>
<dbReference type="PROSITE" id="PS00895">
    <property type="entry name" value="3_HYDROXYISOBUT_DH"/>
    <property type="match status" value="1"/>
</dbReference>
<evidence type="ECO:0000313" key="7">
    <source>
        <dbReference type="EMBL" id="CEL03422.1"/>
    </source>
</evidence>
<dbReference type="SUPFAM" id="SSF51735">
    <property type="entry name" value="NAD(P)-binding Rossmann-fold domains"/>
    <property type="match status" value="1"/>
</dbReference>
<evidence type="ECO:0000256" key="2">
    <source>
        <dbReference type="ARBA" id="ARBA00023002"/>
    </source>
</evidence>
<feature type="active site" evidence="4">
    <location>
        <position position="168"/>
    </location>
</feature>
<dbReference type="PANTHER" id="PTHR43580">
    <property type="entry name" value="OXIDOREDUCTASE GLYR1-RELATED"/>
    <property type="match status" value="1"/>
</dbReference>
<dbReference type="InterPro" id="IPR029154">
    <property type="entry name" value="HIBADH-like_NADP-bd"/>
</dbReference>
<dbReference type="GO" id="GO:0016491">
    <property type="term" value="F:oxidoreductase activity"/>
    <property type="evidence" value="ECO:0007669"/>
    <property type="project" value="UniProtKB-KW"/>
</dbReference>
<evidence type="ECO:0000256" key="3">
    <source>
        <dbReference type="ARBA" id="ARBA00023027"/>
    </source>
</evidence>
<dbReference type="AlphaFoldDB" id="A0A0U5FYK6"/>
<dbReference type="OMA" id="TCAMRIH"/>
<accession>A0A0U5FYK6</accession>
<dbReference type="Pfam" id="PF14833">
    <property type="entry name" value="NAD_binding_11"/>
    <property type="match status" value="1"/>
</dbReference>
<dbReference type="InterPro" id="IPR008927">
    <property type="entry name" value="6-PGluconate_DH-like_C_sf"/>
</dbReference>
<evidence type="ECO:0000256" key="1">
    <source>
        <dbReference type="ARBA" id="ARBA00007598"/>
    </source>
</evidence>
<keyword evidence="3" id="KW-0520">NAD</keyword>
<dbReference type="SUPFAM" id="SSF48179">
    <property type="entry name" value="6-phosphogluconate dehydrogenase C-terminal domain-like"/>
    <property type="match status" value="1"/>
</dbReference>
<dbReference type="GO" id="GO:0051287">
    <property type="term" value="F:NAD binding"/>
    <property type="evidence" value="ECO:0007669"/>
    <property type="project" value="InterPro"/>
</dbReference>